<dbReference type="RefSeq" id="WP_094603565.1">
    <property type="nucleotide sequence ID" value="NZ_CP155573.1"/>
</dbReference>
<proteinExistence type="predicted"/>
<sequence>MSTPLVQVELEKIDLILDILEEYYKSGKINKKREIHSLFEHDLNFPYGDETLFEVMCHPYVLVKYLEYLCRRLLNNIGEVRLARRKVVFKNCMKAPDEEYIRIRRFNPIGTYCGMPFVADDGCFFFWHDEPLLVTKYMKNQILEQPIGFPVRQEVRIMSAIAFSLQRGAYSFSLSYDTYDIPADILGENNSFCSNSRIQAIIRIFDRMKDADSHIYIPVTNSRKFDFSTQAYHPEKAKIFYQSFNITDELALRTCFLLIKSKMLWDGGRLYSEDACTNLFISIEGALRLIYQRITGKSNFAIKPTTQHIAAVFPNGEFWIDLLDDIYNKRVQIVHPAEAKWMPELSDDDFYDNYDIAIDLIFYAITGELLPRKVMAILDTANLTFIKKQISMGG</sequence>
<name>A0ABZ3IP22_9FIRM</name>
<reference evidence="1" key="1">
    <citation type="submission" date="2024-05" db="EMBL/GenBank/DDBJ databases">
        <title>Isolation and characterization of Sporomusa carbonis sp. nov., a carboxydotrophic hydrogenogen in the genus of Sporomusa isolated from a charcoal burning pile.</title>
        <authorList>
            <person name="Boeer T."/>
            <person name="Rosenbaum F."/>
            <person name="Eysell L."/>
            <person name="Mueller V."/>
            <person name="Daniel R."/>
            <person name="Poehlein A."/>
        </authorList>
    </citation>
    <scope>NUCLEOTIDE SEQUENCE [LARGE SCALE GENOMIC DNA]</scope>
    <source>
        <strain evidence="1">DSM 10669</strain>
    </source>
</reference>
<organism evidence="1 2">
    <name type="scientific">Sporomusa silvacetica DSM 10669</name>
    <dbReference type="NCBI Taxonomy" id="1123289"/>
    <lineage>
        <taxon>Bacteria</taxon>
        <taxon>Bacillati</taxon>
        <taxon>Bacillota</taxon>
        <taxon>Negativicutes</taxon>
        <taxon>Selenomonadales</taxon>
        <taxon>Sporomusaceae</taxon>
        <taxon>Sporomusa</taxon>
    </lineage>
</organism>
<evidence type="ECO:0000313" key="2">
    <source>
        <dbReference type="Proteomes" id="UP000216752"/>
    </source>
</evidence>
<keyword evidence="2" id="KW-1185">Reference proteome</keyword>
<dbReference type="Proteomes" id="UP000216752">
    <property type="component" value="Chromosome"/>
</dbReference>
<evidence type="ECO:0000313" key="1">
    <source>
        <dbReference type="EMBL" id="XFO67178.1"/>
    </source>
</evidence>
<evidence type="ECO:0008006" key="3">
    <source>
        <dbReference type="Google" id="ProtNLM"/>
    </source>
</evidence>
<dbReference type="EMBL" id="CP155573">
    <property type="protein sequence ID" value="XFO67178.1"/>
    <property type="molecule type" value="Genomic_DNA"/>
</dbReference>
<gene>
    <name evidence="1" type="ORF">SPSIL_033670</name>
</gene>
<accession>A0ABZ3IP22</accession>
<protein>
    <recommendedName>
        <fullName evidence="3">Cyclic nucleotide-binding domain-containing protein</fullName>
    </recommendedName>
</protein>